<dbReference type="PANTHER" id="PTHR33484:SF3">
    <property type="entry name" value="HYDROXYPROLINE-RICH GLYCOPROTEIN FAMILY PROTEIN"/>
    <property type="match status" value="1"/>
</dbReference>
<reference evidence="2 3" key="1">
    <citation type="journal article" date="2014" name="Science">
        <title>Plant genetics. Early allopolyploid evolution in the post-Neolithic Brassica napus oilseed genome.</title>
        <authorList>
            <person name="Chalhoub B."/>
            <person name="Denoeud F."/>
            <person name="Liu S."/>
            <person name="Parkin I.A."/>
            <person name="Tang H."/>
            <person name="Wang X."/>
            <person name="Chiquet J."/>
            <person name="Belcram H."/>
            <person name="Tong C."/>
            <person name="Samans B."/>
            <person name="Correa M."/>
            <person name="Da Silva C."/>
            <person name="Just J."/>
            <person name="Falentin C."/>
            <person name="Koh C.S."/>
            <person name="Le Clainche I."/>
            <person name="Bernard M."/>
            <person name="Bento P."/>
            <person name="Noel B."/>
            <person name="Labadie K."/>
            <person name="Alberti A."/>
            <person name="Charles M."/>
            <person name="Arnaud D."/>
            <person name="Guo H."/>
            <person name="Daviaud C."/>
            <person name="Alamery S."/>
            <person name="Jabbari K."/>
            <person name="Zhao M."/>
            <person name="Edger P.P."/>
            <person name="Chelaifa H."/>
            <person name="Tack D."/>
            <person name="Lassalle G."/>
            <person name="Mestiri I."/>
            <person name="Schnel N."/>
            <person name="Le Paslier M.C."/>
            <person name="Fan G."/>
            <person name="Renault V."/>
            <person name="Bayer P.E."/>
            <person name="Golicz A.A."/>
            <person name="Manoli S."/>
            <person name="Lee T.H."/>
            <person name="Thi V.H."/>
            <person name="Chalabi S."/>
            <person name="Hu Q."/>
            <person name="Fan C."/>
            <person name="Tollenaere R."/>
            <person name="Lu Y."/>
            <person name="Battail C."/>
            <person name="Shen J."/>
            <person name="Sidebottom C.H."/>
            <person name="Wang X."/>
            <person name="Canaguier A."/>
            <person name="Chauveau A."/>
            <person name="Berard A."/>
            <person name="Deniot G."/>
            <person name="Guan M."/>
            <person name="Liu Z."/>
            <person name="Sun F."/>
            <person name="Lim Y.P."/>
            <person name="Lyons E."/>
            <person name="Town C.D."/>
            <person name="Bancroft I."/>
            <person name="Wang X."/>
            <person name="Meng J."/>
            <person name="Ma J."/>
            <person name="Pires J.C."/>
            <person name="King G.J."/>
            <person name="Brunel D."/>
            <person name="Delourme R."/>
            <person name="Renard M."/>
            <person name="Aury J.M."/>
            <person name="Adams K.L."/>
            <person name="Batley J."/>
            <person name="Snowdon R.J."/>
            <person name="Tost J."/>
            <person name="Edwards D."/>
            <person name="Zhou Y."/>
            <person name="Hua W."/>
            <person name="Sharpe A.G."/>
            <person name="Paterson A.H."/>
            <person name="Guan C."/>
            <person name="Wincker P."/>
        </authorList>
    </citation>
    <scope>NUCLEOTIDE SEQUENCE [LARGE SCALE GENOMIC DNA]</scope>
    <source>
        <strain evidence="3">cv. Darmor-bzh</strain>
    </source>
</reference>
<proteinExistence type="predicted"/>
<gene>
    <name evidence="2" type="primary">BnaC07g33360D</name>
    <name evidence="2" type="ORF">GSBRNA2T00031400001</name>
</gene>
<dbReference type="Proteomes" id="UP000028999">
    <property type="component" value="Unassembled WGS sequence"/>
</dbReference>
<dbReference type="Gramene" id="CDY09725">
    <property type="protein sequence ID" value="CDY09725"/>
    <property type="gene ID" value="GSBRNA2T00031400001"/>
</dbReference>
<name>A0A078F5J7_BRANA</name>
<evidence type="ECO:0000256" key="1">
    <source>
        <dbReference type="SAM" id="MobiDB-lite"/>
    </source>
</evidence>
<keyword evidence="3" id="KW-1185">Reference proteome</keyword>
<sequence length="92" mass="10281">MAQNDRNTRIAQKAFEMVDKVYVIYQYSNGSTITEPVVPHPTERPIKPSHGAGGGRPLIGHANRFERPKGRAINCDEAFQLCGGVLIKEFRK</sequence>
<dbReference type="PANTHER" id="PTHR33484">
    <property type="entry name" value="BNAC07G33360D PROTEIN"/>
    <property type="match status" value="1"/>
</dbReference>
<dbReference type="EMBL" id="LK031998">
    <property type="protein sequence ID" value="CDY09725.1"/>
    <property type="molecule type" value="Genomic_DNA"/>
</dbReference>
<evidence type="ECO:0000313" key="3">
    <source>
        <dbReference type="Proteomes" id="UP000028999"/>
    </source>
</evidence>
<evidence type="ECO:0000313" key="2">
    <source>
        <dbReference type="EMBL" id="CDY09725.1"/>
    </source>
</evidence>
<feature type="region of interest" description="Disordered" evidence="1">
    <location>
        <begin position="35"/>
        <end position="62"/>
    </location>
</feature>
<dbReference type="PaxDb" id="3708-A0A078F5J7"/>
<organism evidence="2 3">
    <name type="scientific">Brassica napus</name>
    <name type="common">Rape</name>
    <dbReference type="NCBI Taxonomy" id="3708"/>
    <lineage>
        <taxon>Eukaryota</taxon>
        <taxon>Viridiplantae</taxon>
        <taxon>Streptophyta</taxon>
        <taxon>Embryophyta</taxon>
        <taxon>Tracheophyta</taxon>
        <taxon>Spermatophyta</taxon>
        <taxon>Magnoliopsida</taxon>
        <taxon>eudicotyledons</taxon>
        <taxon>Gunneridae</taxon>
        <taxon>Pentapetalae</taxon>
        <taxon>rosids</taxon>
        <taxon>malvids</taxon>
        <taxon>Brassicales</taxon>
        <taxon>Brassicaceae</taxon>
        <taxon>Brassiceae</taxon>
        <taxon>Brassica</taxon>
    </lineage>
</organism>
<protein>
    <submittedName>
        <fullName evidence="2">BnaC07g33360D protein</fullName>
    </submittedName>
</protein>
<dbReference type="AlphaFoldDB" id="A0A078F5J7"/>
<accession>A0A078F5J7</accession>